<evidence type="ECO:0000313" key="1">
    <source>
        <dbReference type="EMBL" id="GGZ51397.1"/>
    </source>
</evidence>
<reference evidence="2" key="1">
    <citation type="journal article" date="2019" name="Int. J. Syst. Evol. Microbiol.">
        <title>The Global Catalogue of Microorganisms (GCM) 10K type strain sequencing project: providing services to taxonomists for standard genome sequencing and annotation.</title>
        <authorList>
            <consortium name="The Broad Institute Genomics Platform"/>
            <consortium name="The Broad Institute Genome Sequencing Center for Infectious Disease"/>
            <person name="Wu L."/>
            <person name="Ma J."/>
        </authorList>
    </citation>
    <scope>NUCLEOTIDE SEQUENCE [LARGE SCALE GENOMIC DNA]</scope>
    <source>
        <strain evidence="2">KCTC 22558</strain>
    </source>
</reference>
<proteinExistence type="predicted"/>
<accession>A0ABQ3BMK2</accession>
<comment type="caution">
    <text evidence="1">The sequence shown here is derived from an EMBL/GenBank/DDBJ whole genome shotgun (WGS) entry which is preliminary data.</text>
</comment>
<gene>
    <name evidence="1" type="ORF">GCM10008101_00450</name>
</gene>
<protein>
    <submittedName>
        <fullName evidence="1">Uncharacterized protein</fullName>
    </submittedName>
</protein>
<sequence>MPVSAGAGRSAMNTFSPLCRPTPVARIVFFRVRWRSMVGAGLVEPVEKLARARLNLNGKAAAPRTPEGHWPEAS</sequence>
<dbReference type="Proteomes" id="UP000643403">
    <property type="component" value="Unassembled WGS sequence"/>
</dbReference>
<keyword evidence="2" id="KW-1185">Reference proteome</keyword>
<evidence type="ECO:0000313" key="2">
    <source>
        <dbReference type="Proteomes" id="UP000643403"/>
    </source>
</evidence>
<organism evidence="1 2">
    <name type="scientific">Cognatilysobacter xinjiangensis</name>
    <dbReference type="NCBI Taxonomy" id="546892"/>
    <lineage>
        <taxon>Bacteria</taxon>
        <taxon>Pseudomonadati</taxon>
        <taxon>Pseudomonadota</taxon>
        <taxon>Gammaproteobacteria</taxon>
        <taxon>Lysobacterales</taxon>
        <taxon>Lysobacteraceae</taxon>
        <taxon>Cognatilysobacter</taxon>
    </lineage>
</organism>
<dbReference type="EMBL" id="BMXY01000001">
    <property type="protein sequence ID" value="GGZ51397.1"/>
    <property type="molecule type" value="Genomic_DNA"/>
</dbReference>
<name>A0ABQ3BMK2_9GAMM</name>